<feature type="transmembrane region" description="Helical" evidence="9">
    <location>
        <begin position="268"/>
        <end position="294"/>
    </location>
</feature>
<organism evidence="10 11">
    <name type="scientific">Allorhodopirellula heiligendammensis</name>
    <dbReference type="NCBI Taxonomy" id="2714739"/>
    <lineage>
        <taxon>Bacteria</taxon>
        <taxon>Pseudomonadati</taxon>
        <taxon>Planctomycetota</taxon>
        <taxon>Planctomycetia</taxon>
        <taxon>Pirellulales</taxon>
        <taxon>Pirellulaceae</taxon>
        <taxon>Allorhodopirellula</taxon>
    </lineage>
</organism>
<feature type="transmembrane region" description="Helical" evidence="9">
    <location>
        <begin position="240"/>
        <end position="256"/>
    </location>
</feature>
<keyword evidence="4 9" id="KW-0812">Transmembrane</keyword>
<dbReference type="EMBL" id="SJPU01000001">
    <property type="protein sequence ID" value="TWU19434.1"/>
    <property type="molecule type" value="Genomic_DNA"/>
</dbReference>
<feature type="region of interest" description="Disordered" evidence="8">
    <location>
        <begin position="17"/>
        <end position="40"/>
    </location>
</feature>
<evidence type="ECO:0000256" key="4">
    <source>
        <dbReference type="ARBA" id="ARBA00022692"/>
    </source>
</evidence>
<feature type="transmembrane region" description="Helical" evidence="9">
    <location>
        <begin position="125"/>
        <end position="145"/>
    </location>
</feature>
<dbReference type="NCBIfam" id="TIGR04178">
    <property type="entry name" value="exo_archaeo"/>
    <property type="match status" value="1"/>
</dbReference>
<evidence type="ECO:0000256" key="1">
    <source>
        <dbReference type="ARBA" id="ARBA00004651"/>
    </source>
</evidence>
<dbReference type="GO" id="GO:0008233">
    <property type="term" value="F:peptidase activity"/>
    <property type="evidence" value="ECO:0007669"/>
    <property type="project" value="UniProtKB-KW"/>
</dbReference>
<dbReference type="Proteomes" id="UP000319908">
    <property type="component" value="Unassembled WGS sequence"/>
</dbReference>
<comment type="caution">
    <text evidence="10">The sequence shown here is derived from an EMBL/GenBank/DDBJ whole genome shotgun (WGS) entry which is preliminary data.</text>
</comment>
<dbReference type="InterPro" id="IPR013426">
    <property type="entry name" value="EpsH-like"/>
</dbReference>
<reference evidence="10 11" key="1">
    <citation type="journal article" date="2020" name="Antonie Van Leeuwenhoek">
        <title>Rhodopirellula heiligendammensis sp. nov., Rhodopirellula pilleata sp. nov., and Rhodopirellula solitaria sp. nov. isolated from natural or artificial marine surfaces in Northern Germany and California, USA, and emended description of the genus Rhodopirellula.</title>
        <authorList>
            <person name="Kallscheuer N."/>
            <person name="Wiegand S."/>
            <person name="Jogler M."/>
            <person name="Boedeker C."/>
            <person name="Peeters S.H."/>
            <person name="Rast P."/>
            <person name="Heuer A."/>
            <person name="Jetten M.S.M."/>
            <person name="Rohde M."/>
            <person name="Jogler C."/>
        </authorList>
    </citation>
    <scope>NUCLEOTIDE SEQUENCE [LARGE SCALE GENOMIC DNA]</scope>
    <source>
        <strain evidence="10 11">Poly21</strain>
    </source>
</reference>
<evidence type="ECO:0000256" key="8">
    <source>
        <dbReference type="SAM" id="MobiDB-lite"/>
    </source>
</evidence>
<keyword evidence="11" id="KW-1185">Reference proteome</keyword>
<keyword evidence="5" id="KW-0378">Hydrolase</keyword>
<feature type="transmembrane region" description="Helical" evidence="9">
    <location>
        <begin position="152"/>
        <end position="171"/>
    </location>
</feature>
<dbReference type="InterPro" id="IPR019127">
    <property type="entry name" value="Exosortase"/>
</dbReference>
<keyword evidence="6 9" id="KW-1133">Transmembrane helix</keyword>
<protein>
    <submittedName>
        <fullName evidence="10">Transmembrane exosortase</fullName>
    </submittedName>
</protein>
<evidence type="ECO:0000256" key="2">
    <source>
        <dbReference type="ARBA" id="ARBA00022475"/>
    </source>
</evidence>
<comment type="subcellular location">
    <subcellularLocation>
        <location evidence="1">Cell membrane</location>
        <topology evidence="1">Multi-pass membrane protein</topology>
    </subcellularLocation>
</comment>
<name>A0A5C6C7Y9_9BACT</name>
<gene>
    <name evidence="10" type="ORF">Poly21_16070</name>
</gene>
<evidence type="ECO:0000256" key="9">
    <source>
        <dbReference type="SAM" id="Phobius"/>
    </source>
</evidence>
<dbReference type="AlphaFoldDB" id="A0A5C6C7Y9"/>
<evidence type="ECO:0000313" key="11">
    <source>
        <dbReference type="Proteomes" id="UP000319908"/>
    </source>
</evidence>
<feature type="transmembrane region" description="Helical" evidence="9">
    <location>
        <begin position="63"/>
        <end position="85"/>
    </location>
</feature>
<feature type="compositionally biased region" description="Basic residues" evidence="8">
    <location>
        <begin position="18"/>
        <end position="27"/>
    </location>
</feature>
<dbReference type="InterPro" id="IPR026392">
    <property type="entry name" value="Exo/Archaeosortase_dom"/>
</dbReference>
<evidence type="ECO:0000256" key="3">
    <source>
        <dbReference type="ARBA" id="ARBA00022670"/>
    </source>
</evidence>
<evidence type="ECO:0000313" key="10">
    <source>
        <dbReference type="EMBL" id="TWU19434.1"/>
    </source>
</evidence>
<dbReference type="GO" id="GO:0005886">
    <property type="term" value="C:plasma membrane"/>
    <property type="evidence" value="ECO:0007669"/>
    <property type="project" value="UniProtKB-SubCell"/>
</dbReference>
<evidence type="ECO:0000256" key="5">
    <source>
        <dbReference type="ARBA" id="ARBA00022801"/>
    </source>
</evidence>
<accession>A0A5C6C7Y9</accession>
<keyword evidence="3" id="KW-0645">Protease</keyword>
<sequence length="346" mass="38766">MDLALLAGTWISAVAQSRRQHRKRHPARLVTPSGMNASRSESSKLVAPEKLVPMSSLGSTGWWLVRFVPLLLVIIYAFWPTLVWAESTWRSEPDYSHGYLVPLLAGLLLANRSETFPGVRRRPSYWGVSLIILAILMRFASRLLYMDFLDGYAILPLIAGIVWVMLGPAAMRWSLPAIGFLFFMIPLPYQAETLLSWKLQGVATGLSTAILRVLGQPAVSEAHVIWIADQRLMVEQACSGLRIFIGVAALACFWAASIQRSWWDRLVLLLSVVPLAIFVNAMRIVAVGLLYQWVGSEGKRALIHDWTGYCMIPAAFGLLWLLKCYWQAVYRPVEQATARDFVHGLS</sequence>
<dbReference type="GO" id="GO:0006508">
    <property type="term" value="P:proteolysis"/>
    <property type="evidence" value="ECO:0007669"/>
    <property type="project" value="UniProtKB-KW"/>
</dbReference>
<proteinExistence type="predicted"/>
<feature type="transmembrane region" description="Helical" evidence="9">
    <location>
        <begin position="306"/>
        <end position="326"/>
    </location>
</feature>
<dbReference type="Pfam" id="PF09721">
    <property type="entry name" value="Exosortase_EpsH"/>
    <property type="match status" value="1"/>
</dbReference>
<dbReference type="NCBIfam" id="TIGR02602">
    <property type="entry name" value="8TM_EpsH"/>
    <property type="match status" value="1"/>
</dbReference>
<keyword evidence="2" id="KW-1003">Cell membrane</keyword>
<evidence type="ECO:0000256" key="6">
    <source>
        <dbReference type="ARBA" id="ARBA00022989"/>
    </source>
</evidence>
<evidence type="ECO:0000256" key="7">
    <source>
        <dbReference type="ARBA" id="ARBA00023136"/>
    </source>
</evidence>
<keyword evidence="7 9" id="KW-0472">Membrane</keyword>